<dbReference type="Pfam" id="PF03641">
    <property type="entry name" value="Lysine_decarbox"/>
    <property type="match status" value="1"/>
</dbReference>
<evidence type="ECO:0000256" key="3">
    <source>
        <dbReference type="RuleBase" id="RU363015"/>
    </source>
</evidence>
<dbReference type="PANTHER" id="PTHR31223:SF70">
    <property type="entry name" value="LOG FAMILY PROTEIN YJL055W"/>
    <property type="match status" value="1"/>
</dbReference>
<dbReference type="InterPro" id="IPR005269">
    <property type="entry name" value="LOG"/>
</dbReference>
<name>A0AA96GFZ2_9BACT</name>
<dbReference type="Gene3D" id="3.40.50.450">
    <property type="match status" value="1"/>
</dbReference>
<gene>
    <name evidence="4" type="ORF">PQG83_11930</name>
</gene>
<sequence length="185" mass="20202">MRNICVFCGSSLGNDPGYTNMAQRLGHALVQQGMGLVYGGGNIGLMGVLASTVLQEGGTVIGVIPKHLAEKELLHQELTATHIVNSMHERKTLMADLSAGFITLPGGFGTLEECCEMVTWAQLKLHHKPCGLLNCFGFFDGLLKFFDHQVQQGFLTRTNRALLLEATTPENLLPLILDRLEPDVR</sequence>
<dbReference type="GO" id="GO:0005829">
    <property type="term" value="C:cytosol"/>
    <property type="evidence" value="ECO:0007669"/>
    <property type="project" value="TreeGrafter"/>
</dbReference>
<dbReference type="PANTHER" id="PTHR31223">
    <property type="entry name" value="LOG FAMILY PROTEIN YJL055W"/>
    <property type="match status" value="1"/>
</dbReference>
<protein>
    <recommendedName>
        <fullName evidence="3">Cytokinin riboside 5'-monophosphate phosphoribohydrolase</fullName>
        <ecNumber evidence="3">3.2.2.n1</ecNumber>
    </recommendedName>
</protein>
<comment type="similarity">
    <text evidence="2 3">Belongs to the LOG family.</text>
</comment>
<dbReference type="GO" id="GO:0009691">
    <property type="term" value="P:cytokinin biosynthetic process"/>
    <property type="evidence" value="ECO:0007669"/>
    <property type="project" value="UniProtKB-UniRule"/>
</dbReference>
<reference evidence="4 5" key="1">
    <citation type="submission" date="2023-01" db="EMBL/GenBank/DDBJ databases">
        <title>Cultivation and genomic characterization of new, ubiquitous marine nitrite-oxidizing bacteria from the Nitrospirales.</title>
        <authorList>
            <person name="Mueller A.J."/>
            <person name="Daebeler A."/>
            <person name="Herbold C.W."/>
            <person name="Kirkegaard R.H."/>
            <person name="Daims H."/>
        </authorList>
    </citation>
    <scope>NUCLEOTIDE SEQUENCE [LARGE SCALE GENOMIC DNA]</scope>
    <source>
        <strain evidence="4 5">DK</strain>
    </source>
</reference>
<dbReference type="NCBIfam" id="TIGR00730">
    <property type="entry name" value="Rossman fold protein, TIGR00730 family"/>
    <property type="match status" value="1"/>
</dbReference>
<dbReference type="EC" id="3.2.2.n1" evidence="3"/>
<evidence type="ECO:0000256" key="1">
    <source>
        <dbReference type="ARBA" id="ARBA00000274"/>
    </source>
</evidence>
<comment type="catalytic activity">
    <reaction evidence="1">
        <text>AMP + H2O = D-ribose 5-phosphate + adenine</text>
        <dbReference type="Rhea" id="RHEA:20129"/>
        <dbReference type="ChEBI" id="CHEBI:15377"/>
        <dbReference type="ChEBI" id="CHEBI:16708"/>
        <dbReference type="ChEBI" id="CHEBI:78346"/>
        <dbReference type="ChEBI" id="CHEBI:456215"/>
        <dbReference type="EC" id="3.2.2.4"/>
    </reaction>
</comment>
<organism evidence="4 5">
    <name type="scientific">Candidatus Nitrospira neomarina</name>
    <dbReference type="NCBI Taxonomy" id="3020899"/>
    <lineage>
        <taxon>Bacteria</taxon>
        <taxon>Pseudomonadati</taxon>
        <taxon>Nitrospirota</taxon>
        <taxon>Nitrospiria</taxon>
        <taxon>Nitrospirales</taxon>
        <taxon>Nitrospiraceae</taxon>
        <taxon>Nitrospira</taxon>
    </lineage>
</organism>
<dbReference type="RefSeq" id="WP_312741238.1">
    <property type="nucleotide sequence ID" value="NZ_CP116968.1"/>
</dbReference>
<keyword evidence="3" id="KW-0378">Hydrolase</keyword>
<keyword evidence="3" id="KW-0203">Cytokinin biosynthesis</keyword>
<accession>A0AA96GFZ2</accession>
<dbReference type="KEGG" id="nneo:PQG83_11930"/>
<dbReference type="AlphaFoldDB" id="A0AA96GFZ2"/>
<dbReference type="EMBL" id="CP116968">
    <property type="protein sequence ID" value="WNM60472.1"/>
    <property type="molecule type" value="Genomic_DNA"/>
</dbReference>
<dbReference type="Proteomes" id="UP001302494">
    <property type="component" value="Chromosome"/>
</dbReference>
<keyword evidence="5" id="KW-1185">Reference proteome</keyword>
<evidence type="ECO:0000313" key="4">
    <source>
        <dbReference type="EMBL" id="WNM60472.1"/>
    </source>
</evidence>
<dbReference type="GO" id="GO:0008714">
    <property type="term" value="F:AMP nucleosidase activity"/>
    <property type="evidence" value="ECO:0007669"/>
    <property type="project" value="UniProtKB-EC"/>
</dbReference>
<dbReference type="SUPFAM" id="SSF102405">
    <property type="entry name" value="MCP/YpsA-like"/>
    <property type="match status" value="1"/>
</dbReference>
<proteinExistence type="inferred from homology"/>
<dbReference type="InterPro" id="IPR031100">
    <property type="entry name" value="LOG_fam"/>
</dbReference>
<evidence type="ECO:0000313" key="5">
    <source>
        <dbReference type="Proteomes" id="UP001302494"/>
    </source>
</evidence>
<evidence type="ECO:0000256" key="2">
    <source>
        <dbReference type="ARBA" id="ARBA00006763"/>
    </source>
</evidence>